<dbReference type="InterPro" id="IPR032808">
    <property type="entry name" value="DoxX"/>
</dbReference>
<proteinExistence type="inferred from homology"/>
<keyword evidence="4 7" id="KW-0812">Transmembrane</keyword>
<feature type="transmembrane region" description="Helical" evidence="7">
    <location>
        <begin position="102"/>
        <end position="122"/>
    </location>
</feature>
<keyword evidence="3" id="KW-1003">Cell membrane</keyword>
<dbReference type="PANTHER" id="PTHR33452">
    <property type="entry name" value="OXIDOREDUCTASE CATD-RELATED"/>
    <property type="match status" value="1"/>
</dbReference>
<gene>
    <name evidence="8" type="ORF">QTN89_27375</name>
</gene>
<evidence type="ECO:0000256" key="7">
    <source>
        <dbReference type="SAM" id="Phobius"/>
    </source>
</evidence>
<evidence type="ECO:0000313" key="8">
    <source>
        <dbReference type="EMBL" id="MDM4019207.1"/>
    </source>
</evidence>
<evidence type="ECO:0000256" key="6">
    <source>
        <dbReference type="ARBA" id="ARBA00023136"/>
    </source>
</evidence>
<comment type="caution">
    <text evidence="8">The sequence shown here is derived from an EMBL/GenBank/DDBJ whole genome shotgun (WGS) entry which is preliminary data.</text>
</comment>
<evidence type="ECO:0000256" key="4">
    <source>
        <dbReference type="ARBA" id="ARBA00022692"/>
    </source>
</evidence>
<dbReference type="Pfam" id="PF07681">
    <property type="entry name" value="DoxX"/>
    <property type="match status" value="1"/>
</dbReference>
<evidence type="ECO:0000256" key="2">
    <source>
        <dbReference type="ARBA" id="ARBA00006679"/>
    </source>
</evidence>
<keyword evidence="5 7" id="KW-1133">Transmembrane helix</keyword>
<evidence type="ECO:0000256" key="5">
    <source>
        <dbReference type="ARBA" id="ARBA00022989"/>
    </source>
</evidence>
<keyword evidence="9" id="KW-1185">Reference proteome</keyword>
<comment type="similarity">
    <text evidence="2">Belongs to the DoxX family.</text>
</comment>
<dbReference type="EMBL" id="JASZZN010000033">
    <property type="protein sequence ID" value="MDM4019207.1"/>
    <property type="molecule type" value="Genomic_DNA"/>
</dbReference>
<evidence type="ECO:0000256" key="3">
    <source>
        <dbReference type="ARBA" id="ARBA00022475"/>
    </source>
</evidence>
<feature type="transmembrane region" description="Helical" evidence="7">
    <location>
        <begin position="50"/>
        <end position="67"/>
    </location>
</feature>
<dbReference type="Proteomes" id="UP001239462">
    <property type="component" value="Unassembled WGS sequence"/>
</dbReference>
<reference evidence="8 9" key="1">
    <citation type="submission" date="2023-06" db="EMBL/GenBank/DDBJ databases">
        <title>Roseiconus lacunae JC819 isolated from Gulf of Mannar region, Tamil Nadu.</title>
        <authorList>
            <person name="Pk S."/>
            <person name="Ch S."/>
            <person name="Ch V.R."/>
        </authorList>
    </citation>
    <scope>NUCLEOTIDE SEQUENCE [LARGE SCALE GENOMIC DNA]</scope>
    <source>
        <strain evidence="8 9">JC819</strain>
    </source>
</reference>
<sequence>MNRDTLTSSGLLLLRVTFGLLMLNHGWQKLSGYSEMAETFPDPLGMGNQLSLIAAIGAELGCSLLLIAGLGTRLASLPLAFTMVIALFVIHGDDPWQKKELAACYLAVYAVILLTGPGNFSIDAIIKRRSDRPTISPKLTEEA</sequence>
<keyword evidence="6 7" id="KW-0472">Membrane</keyword>
<name>A0ABT7PRU2_9BACT</name>
<feature type="transmembrane region" description="Helical" evidence="7">
    <location>
        <begin position="74"/>
        <end position="90"/>
    </location>
</feature>
<evidence type="ECO:0000313" key="9">
    <source>
        <dbReference type="Proteomes" id="UP001239462"/>
    </source>
</evidence>
<evidence type="ECO:0000256" key="1">
    <source>
        <dbReference type="ARBA" id="ARBA00004651"/>
    </source>
</evidence>
<organism evidence="8 9">
    <name type="scientific">Roseiconus lacunae</name>
    <dbReference type="NCBI Taxonomy" id="2605694"/>
    <lineage>
        <taxon>Bacteria</taxon>
        <taxon>Pseudomonadati</taxon>
        <taxon>Planctomycetota</taxon>
        <taxon>Planctomycetia</taxon>
        <taxon>Pirellulales</taxon>
        <taxon>Pirellulaceae</taxon>
        <taxon>Roseiconus</taxon>
    </lineage>
</organism>
<accession>A0ABT7PRU2</accession>
<feature type="transmembrane region" description="Helical" evidence="7">
    <location>
        <begin position="12"/>
        <end position="30"/>
    </location>
</feature>
<dbReference type="PANTHER" id="PTHR33452:SF1">
    <property type="entry name" value="INNER MEMBRANE PROTEIN YPHA-RELATED"/>
    <property type="match status" value="1"/>
</dbReference>
<dbReference type="InterPro" id="IPR051907">
    <property type="entry name" value="DoxX-like_oxidoreductase"/>
</dbReference>
<dbReference type="RefSeq" id="WP_230627297.1">
    <property type="nucleotide sequence ID" value="NZ_CP141221.1"/>
</dbReference>
<protein>
    <submittedName>
        <fullName evidence="8">DoxX family protein</fullName>
    </submittedName>
</protein>
<comment type="subcellular location">
    <subcellularLocation>
        <location evidence="1">Cell membrane</location>
        <topology evidence="1">Multi-pass membrane protein</topology>
    </subcellularLocation>
</comment>